<sequence length="110" mass="12673">MPIMVFGQLEKSQSNAISSFSLWSPLFENIESIDKVELEDGKLFVYRTIYPNSNDSCAVYHPDGKCSWSEPRKVRDVYEDKNGNIVFVGTESPKYKTILKEVETLVETWE</sequence>
<dbReference type="AlphaFoldDB" id="A0A371JLD8"/>
<accession>A0A371JLD8</accession>
<name>A0A371JLD8_9FLAO</name>
<reference evidence="1 2" key="1">
    <citation type="submission" date="2018-08" db="EMBL/GenBank/DDBJ databases">
        <title>Muricauda nanhaiensis sp. nov., isolated from seawater of the South China Sea.</title>
        <authorList>
            <person name="Dang Y."/>
        </authorList>
    </citation>
    <scope>NUCLEOTIDE SEQUENCE [LARGE SCALE GENOMIC DNA]</scope>
    <source>
        <strain evidence="1 2">SM1704</strain>
    </source>
</reference>
<dbReference type="EMBL" id="QTJX01000007">
    <property type="protein sequence ID" value="RDY57731.1"/>
    <property type="molecule type" value="Genomic_DNA"/>
</dbReference>
<proteinExistence type="predicted"/>
<organism evidence="1 2">
    <name type="scientific">Flagellimonas nanhaiensis</name>
    <dbReference type="NCBI Taxonomy" id="2292706"/>
    <lineage>
        <taxon>Bacteria</taxon>
        <taxon>Pseudomonadati</taxon>
        <taxon>Bacteroidota</taxon>
        <taxon>Flavobacteriia</taxon>
        <taxon>Flavobacteriales</taxon>
        <taxon>Flavobacteriaceae</taxon>
        <taxon>Flagellimonas</taxon>
    </lineage>
</organism>
<keyword evidence="2" id="KW-1185">Reference proteome</keyword>
<gene>
    <name evidence="1" type="ORF">DX873_17690</name>
</gene>
<comment type="caution">
    <text evidence="1">The sequence shown here is derived from an EMBL/GenBank/DDBJ whole genome shotgun (WGS) entry which is preliminary data.</text>
</comment>
<evidence type="ECO:0000313" key="2">
    <source>
        <dbReference type="Proteomes" id="UP000261828"/>
    </source>
</evidence>
<protein>
    <submittedName>
        <fullName evidence="1">Uncharacterized protein</fullName>
    </submittedName>
</protein>
<dbReference type="Proteomes" id="UP000261828">
    <property type="component" value="Unassembled WGS sequence"/>
</dbReference>
<evidence type="ECO:0000313" key="1">
    <source>
        <dbReference type="EMBL" id="RDY57731.1"/>
    </source>
</evidence>